<protein>
    <submittedName>
        <fullName evidence="2">Uncharacterized protein</fullName>
    </submittedName>
</protein>
<dbReference type="Proteomes" id="UP001381693">
    <property type="component" value="Unassembled WGS sequence"/>
</dbReference>
<keyword evidence="3" id="KW-1185">Reference proteome</keyword>
<gene>
    <name evidence="2" type="ORF">SK128_019633</name>
</gene>
<reference evidence="2 3" key="1">
    <citation type="submission" date="2023-11" db="EMBL/GenBank/DDBJ databases">
        <title>Halocaridina rubra genome assembly.</title>
        <authorList>
            <person name="Smith C."/>
        </authorList>
    </citation>
    <scope>NUCLEOTIDE SEQUENCE [LARGE SCALE GENOMIC DNA]</scope>
    <source>
        <strain evidence="2">EP-1</strain>
        <tissue evidence="2">Whole</tissue>
    </source>
</reference>
<comment type="caution">
    <text evidence="2">The sequence shown here is derived from an EMBL/GenBank/DDBJ whole genome shotgun (WGS) entry which is preliminary data.</text>
</comment>
<evidence type="ECO:0000313" key="3">
    <source>
        <dbReference type="Proteomes" id="UP001381693"/>
    </source>
</evidence>
<feature type="transmembrane region" description="Helical" evidence="1">
    <location>
        <begin position="12"/>
        <end position="32"/>
    </location>
</feature>
<organism evidence="2 3">
    <name type="scientific">Halocaridina rubra</name>
    <name type="common">Hawaiian red shrimp</name>
    <dbReference type="NCBI Taxonomy" id="373956"/>
    <lineage>
        <taxon>Eukaryota</taxon>
        <taxon>Metazoa</taxon>
        <taxon>Ecdysozoa</taxon>
        <taxon>Arthropoda</taxon>
        <taxon>Crustacea</taxon>
        <taxon>Multicrustacea</taxon>
        <taxon>Malacostraca</taxon>
        <taxon>Eumalacostraca</taxon>
        <taxon>Eucarida</taxon>
        <taxon>Decapoda</taxon>
        <taxon>Pleocyemata</taxon>
        <taxon>Caridea</taxon>
        <taxon>Atyoidea</taxon>
        <taxon>Atyidae</taxon>
        <taxon>Halocaridina</taxon>
    </lineage>
</organism>
<keyword evidence="1" id="KW-0472">Membrane</keyword>
<evidence type="ECO:0000313" key="2">
    <source>
        <dbReference type="EMBL" id="KAK7083415.1"/>
    </source>
</evidence>
<accession>A0AAN8XF83</accession>
<sequence length="76" mass="8627">IYDNTEIIIMKAWILLAVCTCMTNLATSDLVFHRTQSLEINLGQLGHYTHAAHSHKSILDPEGIFTVYWTPDLVIQ</sequence>
<evidence type="ECO:0000256" key="1">
    <source>
        <dbReference type="SAM" id="Phobius"/>
    </source>
</evidence>
<dbReference type="EMBL" id="JAXCGZ010003132">
    <property type="protein sequence ID" value="KAK7083415.1"/>
    <property type="molecule type" value="Genomic_DNA"/>
</dbReference>
<name>A0AAN8XF83_HALRR</name>
<dbReference type="AlphaFoldDB" id="A0AAN8XF83"/>
<keyword evidence="1" id="KW-1133">Transmembrane helix</keyword>
<keyword evidence="1" id="KW-0812">Transmembrane</keyword>
<feature type="non-terminal residue" evidence="2">
    <location>
        <position position="76"/>
    </location>
</feature>
<proteinExistence type="predicted"/>
<feature type="non-terminal residue" evidence="2">
    <location>
        <position position="1"/>
    </location>
</feature>